<dbReference type="PROSITE" id="PS00636">
    <property type="entry name" value="DNAJ_1"/>
    <property type="match status" value="1"/>
</dbReference>
<feature type="region of interest" description="Disordered" evidence="1">
    <location>
        <begin position="754"/>
        <end position="854"/>
    </location>
</feature>
<dbReference type="PANTHER" id="PTHR44200:SF1">
    <property type="entry name" value="DNAJ HOMOLOG SUBFAMILY C MEMBER 7"/>
    <property type="match status" value="1"/>
</dbReference>
<dbReference type="PRINTS" id="PR00625">
    <property type="entry name" value="JDOMAIN"/>
</dbReference>
<keyword evidence="4" id="KW-1185">Reference proteome</keyword>
<feature type="compositionally biased region" description="Low complexity" evidence="1">
    <location>
        <begin position="1"/>
        <end position="11"/>
    </location>
</feature>
<evidence type="ECO:0000313" key="3">
    <source>
        <dbReference type="EMBL" id="KAL3785255.1"/>
    </source>
</evidence>
<proteinExistence type="predicted"/>
<dbReference type="SUPFAM" id="SSF46565">
    <property type="entry name" value="Chaperone J-domain"/>
    <property type="match status" value="1"/>
</dbReference>
<name>A0ABD3PAQ1_9STRA</name>
<sequence length="931" mass="102296">MSGSVASNRSNRSNHSRKSHTSQRSQRSHRSSSSAPASMSSYPSVTPRSPSHLDTIAEASRSSRSVEGYTKSNSRNAKSHGKSDSDMFRRWGNKSSSNLHKFNQSDSSLLRRGSSASSSARSANKQRHSHMSTTASMKSSSFHTVASHASARTSLTALSSRGNDCASVASEAVQHYASGNYMLSALLYTQVLAMYAGEGGNPMEGGTEERTERRMGDWYVGRGEAMWMLAEEKEVFGCFDAVGASIDAGGSVRSAVSDGASAGGGIYGAIAKDARMALECERISACKRTLLSGGKAHQEQGAVIRSKALCLLGYSLLRRGIVEGVSDALEGSIDVAKLALQNLDDKKKYDDLQHAITKAKAGLADLGRYEMLSTRLKKENRSRHNIFLHDLCDMLKLSPASDKWNMEMIRFLIYQRRWYAIANYCERMASKVLEVEGVFEGDLREFHPNPSIITVSGELTPDFFEKTEERRDPSGASVLPSYLRVVSDKAAADVALRLSEAVVPIYLRALRLEERFNAANNVTSSLIEIGGWRKECADAEMPVLQRTIKLKEEGDASFQDGYYERAAGLYEQCLKVDVDTDEESPGGRLHAALHANRASCFSSLGRYADAVSECSAAIGIHSMYMKAILRRARCHAKAGDLAQAREDYQRWSTLVEKARRQPYPAINIGPACYFDMPSDVKSQEWHAVKGEMAELGISISSARRQSSARMLRSSMKRMTSSRPKGGRSKLPSIKGEGLFSRLKSGCCKKNVQSQVVQREVSESEQPTPTASVSGRVRPPSKSSVTSSNSRTSFRAPPPLRRRSLSPTPSDHVDNDGRRDPSVSSHNSNDRPDPPLSNPSMINASEAGFDHPLDPPTAIDADVDYYEMLELDSSASLSAIKKSYHRLAKRYHPDRKTGSDQKFQELQLAYEILGDKSNKIKYDKARMGILEP</sequence>
<protein>
    <recommendedName>
        <fullName evidence="2">J domain-containing protein</fullName>
    </recommendedName>
</protein>
<dbReference type="InterPro" id="IPR018253">
    <property type="entry name" value="DnaJ_domain_CS"/>
</dbReference>
<organism evidence="3 4">
    <name type="scientific">Cyclotella cryptica</name>
    <dbReference type="NCBI Taxonomy" id="29204"/>
    <lineage>
        <taxon>Eukaryota</taxon>
        <taxon>Sar</taxon>
        <taxon>Stramenopiles</taxon>
        <taxon>Ochrophyta</taxon>
        <taxon>Bacillariophyta</taxon>
        <taxon>Coscinodiscophyceae</taxon>
        <taxon>Thalassiosirophycidae</taxon>
        <taxon>Stephanodiscales</taxon>
        <taxon>Stephanodiscaceae</taxon>
        <taxon>Cyclotella</taxon>
    </lineage>
</organism>
<dbReference type="SMART" id="SM00271">
    <property type="entry name" value="DnaJ"/>
    <property type="match status" value="1"/>
</dbReference>
<dbReference type="Pfam" id="PF00226">
    <property type="entry name" value="DnaJ"/>
    <property type="match status" value="1"/>
</dbReference>
<dbReference type="PANTHER" id="PTHR44200">
    <property type="entry name" value="DNAJ HOMOLOG SUBFAMILY C MEMBER 7"/>
    <property type="match status" value="1"/>
</dbReference>
<dbReference type="InterPro" id="IPR052758">
    <property type="entry name" value="SRC_co-chaperone"/>
</dbReference>
<reference evidence="3 4" key="1">
    <citation type="journal article" date="2020" name="G3 (Bethesda)">
        <title>Improved Reference Genome for Cyclotella cryptica CCMP332, a Model for Cell Wall Morphogenesis, Salinity Adaptation, and Lipid Production in Diatoms (Bacillariophyta).</title>
        <authorList>
            <person name="Roberts W.R."/>
            <person name="Downey K.M."/>
            <person name="Ruck E.C."/>
            <person name="Traller J.C."/>
            <person name="Alverson A.J."/>
        </authorList>
    </citation>
    <scope>NUCLEOTIDE SEQUENCE [LARGE SCALE GENOMIC DNA]</scope>
    <source>
        <strain evidence="3 4">CCMP332</strain>
    </source>
</reference>
<feature type="region of interest" description="Disordered" evidence="1">
    <location>
        <begin position="701"/>
        <end position="734"/>
    </location>
</feature>
<feature type="compositionally biased region" description="Basic and acidic residues" evidence="1">
    <location>
        <begin position="810"/>
        <end position="820"/>
    </location>
</feature>
<dbReference type="AlphaFoldDB" id="A0ABD3PAQ1"/>
<dbReference type="InterPro" id="IPR019734">
    <property type="entry name" value="TPR_rpt"/>
</dbReference>
<feature type="compositionally biased region" description="Basic residues" evidence="1">
    <location>
        <begin position="12"/>
        <end position="30"/>
    </location>
</feature>
<dbReference type="InterPro" id="IPR001623">
    <property type="entry name" value="DnaJ_domain"/>
</dbReference>
<accession>A0ABD3PAQ1</accession>
<dbReference type="Gene3D" id="1.10.287.110">
    <property type="entry name" value="DnaJ domain"/>
    <property type="match status" value="1"/>
</dbReference>
<feature type="compositionally biased region" description="Polar residues" evidence="1">
    <location>
        <begin position="93"/>
        <end position="104"/>
    </location>
</feature>
<dbReference type="Gene3D" id="1.25.40.10">
    <property type="entry name" value="Tetratricopeptide repeat domain"/>
    <property type="match status" value="1"/>
</dbReference>
<dbReference type="Proteomes" id="UP001516023">
    <property type="component" value="Unassembled WGS sequence"/>
</dbReference>
<comment type="caution">
    <text evidence="3">The sequence shown here is derived from an EMBL/GenBank/DDBJ whole genome shotgun (WGS) entry which is preliminary data.</text>
</comment>
<dbReference type="SUPFAM" id="SSF48452">
    <property type="entry name" value="TPR-like"/>
    <property type="match status" value="1"/>
</dbReference>
<dbReference type="SMART" id="SM00028">
    <property type="entry name" value="TPR"/>
    <property type="match status" value="3"/>
</dbReference>
<feature type="domain" description="J" evidence="2">
    <location>
        <begin position="863"/>
        <end position="925"/>
    </location>
</feature>
<feature type="compositionally biased region" description="Low complexity" evidence="1">
    <location>
        <begin position="776"/>
        <end position="792"/>
    </location>
</feature>
<feature type="compositionally biased region" description="Low complexity" evidence="1">
    <location>
        <begin position="31"/>
        <end position="44"/>
    </location>
</feature>
<feature type="compositionally biased region" description="Polar residues" evidence="1">
    <location>
        <begin position="60"/>
        <end position="76"/>
    </location>
</feature>
<dbReference type="InterPro" id="IPR036869">
    <property type="entry name" value="J_dom_sf"/>
</dbReference>
<feature type="region of interest" description="Disordered" evidence="1">
    <location>
        <begin position="1"/>
        <end position="139"/>
    </location>
</feature>
<evidence type="ECO:0000259" key="2">
    <source>
        <dbReference type="PROSITE" id="PS50076"/>
    </source>
</evidence>
<feature type="compositionally biased region" description="Low complexity" evidence="1">
    <location>
        <begin position="701"/>
        <end position="713"/>
    </location>
</feature>
<evidence type="ECO:0000313" key="4">
    <source>
        <dbReference type="Proteomes" id="UP001516023"/>
    </source>
</evidence>
<dbReference type="CDD" id="cd06257">
    <property type="entry name" value="DnaJ"/>
    <property type="match status" value="1"/>
</dbReference>
<feature type="compositionally biased region" description="Low complexity" evidence="1">
    <location>
        <begin position="105"/>
        <end position="123"/>
    </location>
</feature>
<evidence type="ECO:0000256" key="1">
    <source>
        <dbReference type="SAM" id="MobiDB-lite"/>
    </source>
</evidence>
<dbReference type="InterPro" id="IPR011990">
    <property type="entry name" value="TPR-like_helical_dom_sf"/>
</dbReference>
<gene>
    <name evidence="3" type="ORF">HJC23_002710</name>
</gene>
<dbReference type="EMBL" id="JABMIG020000218">
    <property type="protein sequence ID" value="KAL3785255.1"/>
    <property type="molecule type" value="Genomic_DNA"/>
</dbReference>
<dbReference type="PROSITE" id="PS50076">
    <property type="entry name" value="DNAJ_2"/>
    <property type="match status" value="1"/>
</dbReference>